<feature type="transmembrane region" description="Helical" evidence="1">
    <location>
        <begin position="6"/>
        <end position="29"/>
    </location>
</feature>
<feature type="non-terminal residue" evidence="2">
    <location>
        <position position="1"/>
    </location>
</feature>
<feature type="transmembrane region" description="Helical" evidence="1">
    <location>
        <begin position="94"/>
        <end position="116"/>
    </location>
</feature>
<dbReference type="GO" id="GO:0015031">
    <property type="term" value="P:protein transport"/>
    <property type="evidence" value="ECO:0007669"/>
    <property type="project" value="InterPro"/>
</dbReference>
<dbReference type="EMBL" id="BARS01017244">
    <property type="protein sequence ID" value="GAF95809.1"/>
    <property type="molecule type" value="Genomic_DNA"/>
</dbReference>
<proteinExistence type="predicted"/>
<protein>
    <recommendedName>
        <fullName evidence="3">Preprotein translocase subunit SecY</fullName>
    </recommendedName>
</protein>
<keyword evidence="1" id="KW-0472">Membrane</keyword>
<dbReference type="AlphaFoldDB" id="X0TRG0"/>
<dbReference type="GO" id="GO:0016020">
    <property type="term" value="C:membrane"/>
    <property type="evidence" value="ECO:0007669"/>
    <property type="project" value="InterPro"/>
</dbReference>
<organism evidence="2">
    <name type="scientific">marine sediment metagenome</name>
    <dbReference type="NCBI Taxonomy" id="412755"/>
    <lineage>
        <taxon>unclassified sequences</taxon>
        <taxon>metagenomes</taxon>
        <taxon>ecological metagenomes</taxon>
    </lineage>
</organism>
<accession>X0TRG0</accession>
<evidence type="ECO:0008006" key="3">
    <source>
        <dbReference type="Google" id="ProtNLM"/>
    </source>
</evidence>
<keyword evidence="1" id="KW-1133">Transmembrane helix</keyword>
<sequence>IFDPANWGYWFFLFLLVVIFAFFYTMVIFQQQNLAENLQRQGGFIPGIRPGRPTAEYITRVLIRITWAGALFLGFVAVIPYVASALTGEQSLSLGGGGLALGITSAGLIIVVGVVLDTMRQLEAQLLMRQYEGFIR</sequence>
<dbReference type="Gene3D" id="1.10.3370.10">
    <property type="entry name" value="SecY subunit domain"/>
    <property type="match status" value="1"/>
</dbReference>
<gene>
    <name evidence="2" type="ORF">S01H1_28242</name>
</gene>
<name>X0TRG0_9ZZZZ</name>
<dbReference type="SUPFAM" id="SSF103491">
    <property type="entry name" value="Preprotein translocase SecY subunit"/>
    <property type="match status" value="1"/>
</dbReference>
<feature type="transmembrane region" description="Helical" evidence="1">
    <location>
        <begin position="61"/>
        <end position="82"/>
    </location>
</feature>
<keyword evidence="1" id="KW-0812">Transmembrane</keyword>
<dbReference type="InterPro" id="IPR023201">
    <property type="entry name" value="SecY_dom_sf"/>
</dbReference>
<comment type="caution">
    <text evidence="2">The sequence shown here is derived from an EMBL/GenBank/DDBJ whole genome shotgun (WGS) entry which is preliminary data.</text>
</comment>
<reference evidence="2" key="1">
    <citation type="journal article" date="2014" name="Front. Microbiol.">
        <title>High frequency of phylogenetically diverse reductive dehalogenase-homologous genes in deep subseafloor sedimentary metagenomes.</title>
        <authorList>
            <person name="Kawai M."/>
            <person name="Futagami T."/>
            <person name="Toyoda A."/>
            <person name="Takaki Y."/>
            <person name="Nishi S."/>
            <person name="Hori S."/>
            <person name="Arai W."/>
            <person name="Tsubouchi T."/>
            <person name="Morono Y."/>
            <person name="Uchiyama I."/>
            <person name="Ito T."/>
            <person name="Fujiyama A."/>
            <person name="Inagaki F."/>
            <person name="Takami H."/>
        </authorList>
    </citation>
    <scope>NUCLEOTIDE SEQUENCE</scope>
    <source>
        <strain evidence="2">Expedition CK06-06</strain>
    </source>
</reference>
<dbReference type="InterPro" id="IPR002208">
    <property type="entry name" value="SecY/SEC61-alpha"/>
</dbReference>
<evidence type="ECO:0000256" key="1">
    <source>
        <dbReference type="SAM" id="Phobius"/>
    </source>
</evidence>
<evidence type="ECO:0000313" key="2">
    <source>
        <dbReference type="EMBL" id="GAF95809.1"/>
    </source>
</evidence>
<dbReference type="Pfam" id="PF00344">
    <property type="entry name" value="SecY"/>
    <property type="match status" value="1"/>
</dbReference>
<dbReference type="PRINTS" id="PR00303">
    <property type="entry name" value="SECYTRNLCASE"/>
</dbReference>